<dbReference type="InterPro" id="IPR015865">
    <property type="entry name" value="Riboflavin_kinase_bac/euk"/>
</dbReference>
<keyword evidence="5 15" id="KW-0288">FMN</keyword>
<dbReference type="CDD" id="cd02064">
    <property type="entry name" value="FAD_synthetase_N"/>
    <property type="match status" value="1"/>
</dbReference>
<dbReference type="PANTHER" id="PTHR22749:SF6">
    <property type="entry name" value="RIBOFLAVIN KINASE"/>
    <property type="match status" value="1"/>
</dbReference>
<feature type="domain" description="Riboflavin kinase" evidence="16">
    <location>
        <begin position="180"/>
        <end position="307"/>
    </location>
</feature>
<evidence type="ECO:0000256" key="2">
    <source>
        <dbReference type="ARBA" id="ARBA00004726"/>
    </source>
</evidence>
<dbReference type="NCBIfam" id="NF004162">
    <property type="entry name" value="PRK05627.1-5"/>
    <property type="match status" value="1"/>
</dbReference>
<dbReference type="GO" id="GO:0008531">
    <property type="term" value="F:riboflavin kinase activity"/>
    <property type="evidence" value="ECO:0007669"/>
    <property type="project" value="UniProtKB-UniRule"/>
</dbReference>
<accession>A0A7G1I074</accession>
<dbReference type="GO" id="GO:0003919">
    <property type="term" value="F:FMN adenylyltransferase activity"/>
    <property type="evidence" value="ECO:0007669"/>
    <property type="project" value="UniProtKB-UniRule"/>
</dbReference>
<gene>
    <name evidence="17" type="ORF">Cop2CBH44_24540</name>
</gene>
<evidence type="ECO:0000256" key="11">
    <source>
        <dbReference type="ARBA" id="ARBA00022840"/>
    </source>
</evidence>
<evidence type="ECO:0000256" key="12">
    <source>
        <dbReference type="ARBA" id="ARBA00023268"/>
    </source>
</evidence>
<keyword evidence="11 15" id="KW-0067">ATP-binding</keyword>
<dbReference type="PIRSF" id="PIRSF004491">
    <property type="entry name" value="FAD_Synth"/>
    <property type="match status" value="1"/>
</dbReference>
<dbReference type="SUPFAM" id="SSF82114">
    <property type="entry name" value="Riboflavin kinase-like"/>
    <property type="match status" value="1"/>
</dbReference>
<evidence type="ECO:0000256" key="15">
    <source>
        <dbReference type="PIRNR" id="PIRNR004491"/>
    </source>
</evidence>
<dbReference type="Pfam" id="PF06574">
    <property type="entry name" value="FAD_syn"/>
    <property type="match status" value="1"/>
</dbReference>
<evidence type="ECO:0000256" key="8">
    <source>
        <dbReference type="ARBA" id="ARBA00022741"/>
    </source>
</evidence>
<dbReference type="InterPro" id="IPR015864">
    <property type="entry name" value="FAD_synthase"/>
</dbReference>
<dbReference type="InterPro" id="IPR002606">
    <property type="entry name" value="Riboflavin_kinase_bac"/>
</dbReference>
<comment type="catalytic activity">
    <reaction evidence="14 15">
        <text>FMN + ATP + H(+) = FAD + diphosphate</text>
        <dbReference type="Rhea" id="RHEA:17237"/>
        <dbReference type="ChEBI" id="CHEBI:15378"/>
        <dbReference type="ChEBI" id="CHEBI:30616"/>
        <dbReference type="ChEBI" id="CHEBI:33019"/>
        <dbReference type="ChEBI" id="CHEBI:57692"/>
        <dbReference type="ChEBI" id="CHEBI:58210"/>
        <dbReference type="EC" id="2.7.7.2"/>
    </reaction>
</comment>
<evidence type="ECO:0000256" key="14">
    <source>
        <dbReference type="ARBA" id="ARBA00049494"/>
    </source>
</evidence>
<dbReference type="RefSeq" id="WP_021930860.1">
    <property type="nucleotide sequence ID" value="NZ_AP023322.1"/>
</dbReference>
<protein>
    <recommendedName>
        <fullName evidence="15">Riboflavin biosynthesis protein</fullName>
    </recommendedName>
    <domain>
        <recommendedName>
            <fullName evidence="15">Riboflavin kinase</fullName>
            <ecNumber evidence="15">2.7.1.26</ecNumber>
        </recommendedName>
        <alternativeName>
            <fullName evidence="15">Flavokinase</fullName>
        </alternativeName>
    </domain>
    <domain>
        <recommendedName>
            <fullName evidence="15">FMN adenylyltransferase</fullName>
            <ecNumber evidence="15">2.7.7.2</ecNumber>
        </recommendedName>
        <alternativeName>
            <fullName evidence="15">FAD pyrophosphorylase</fullName>
        </alternativeName>
        <alternativeName>
            <fullName evidence="15">FAD synthase</fullName>
        </alternativeName>
    </domain>
</protein>
<dbReference type="UniPathway" id="UPA00277">
    <property type="reaction ID" value="UER00407"/>
</dbReference>
<evidence type="ECO:0000256" key="13">
    <source>
        <dbReference type="ARBA" id="ARBA00047880"/>
    </source>
</evidence>
<dbReference type="NCBIfam" id="TIGR00083">
    <property type="entry name" value="ribF"/>
    <property type="match status" value="1"/>
</dbReference>
<evidence type="ECO:0000259" key="16">
    <source>
        <dbReference type="SMART" id="SM00904"/>
    </source>
</evidence>
<dbReference type="KEGG" id="copr:Cop2CBH44_24540"/>
<dbReference type="SMART" id="SM00904">
    <property type="entry name" value="Flavokinase"/>
    <property type="match status" value="1"/>
</dbReference>
<evidence type="ECO:0000313" key="17">
    <source>
        <dbReference type="EMBL" id="BCI64101.1"/>
    </source>
</evidence>
<keyword evidence="18" id="KW-1185">Reference proteome</keyword>
<dbReference type="SUPFAM" id="SSF52374">
    <property type="entry name" value="Nucleotidylyl transferase"/>
    <property type="match status" value="1"/>
</dbReference>
<dbReference type="UniPathway" id="UPA00276">
    <property type="reaction ID" value="UER00406"/>
</dbReference>
<comment type="similarity">
    <text evidence="15">Belongs to the ribF family.</text>
</comment>
<dbReference type="EMBL" id="AP023322">
    <property type="protein sequence ID" value="BCI64101.1"/>
    <property type="molecule type" value="Genomic_DNA"/>
</dbReference>
<dbReference type="GO" id="GO:0006747">
    <property type="term" value="P:FAD biosynthetic process"/>
    <property type="evidence" value="ECO:0007669"/>
    <property type="project" value="UniProtKB-UniRule"/>
</dbReference>
<keyword evidence="8 15" id="KW-0547">Nucleotide-binding</keyword>
<sequence length="309" mass="34710">MKIIEKPNIISPGMLVAGIGFFDGVHLGHQALIGNIVQTARERNMSSAVVTFRSHPRQVLHNNYCPHLINSFEERMQHLSETELDYCIVLDFTQDMSMLSARQFISFLAEDYGISCLYVGYDHRFGHNRLEGFSDYVRYGKELGVDIIRAQAYHPGGKHVSSSVVRTLLSQGKVEEAASLLTYSYCLEGEVIEGHKLGRELGFPTANLRLTDNNKIIPANGVYAVRVQLPNGSLKNGMLNIGTRPTVSNGSDRSIEVNLFDFSGNLYGCVLKVFLIAFLREEERFSNIEKLIAKIQKDKEHTLRILLSQ</sequence>
<dbReference type="Gene3D" id="3.40.50.620">
    <property type="entry name" value="HUPs"/>
    <property type="match status" value="1"/>
</dbReference>
<keyword evidence="4 15" id="KW-0285">Flavoprotein</keyword>
<evidence type="ECO:0000256" key="5">
    <source>
        <dbReference type="ARBA" id="ARBA00022643"/>
    </source>
</evidence>
<dbReference type="PANTHER" id="PTHR22749">
    <property type="entry name" value="RIBOFLAVIN KINASE/FMN ADENYLYLTRANSFERASE"/>
    <property type="match status" value="1"/>
</dbReference>
<dbReference type="GO" id="GO:0009398">
    <property type="term" value="P:FMN biosynthetic process"/>
    <property type="evidence" value="ECO:0007669"/>
    <property type="project" value="UniProtKB-UniRule"/>
</dbReference>
<dbReference type="Proteomes" id="UP000594042">
    <property type="component" value="Chromosome"/>
</dbReference>
<comment type="pathway">
    <text evidence="3 15">Cofactor biosynthesis; FMN biosynthesis; FMN from riboflavin (ATP route): step 1/1.</text>
</comment>
<keyword evidence="10 15" id="KW-0274">FAD</keyword>
<comment type="function">
    <text evidence="1">Catalyzes the phosphorylation of riboflavin to FMN followed by the adenylation of FMN to FAD.</text>
</comment>
<dbReference type="InterPro" id="IPR023468">
    <property type="entry name" value="Riboflavin_kinase"/>
</dbReference>
<evidence type="ECO:0000256" key="7">
    <source>
        <dbReference type="ARBA" id="ARBA00022695"/>
    </source>
</evidence>
<dbReference type="InterPro" id="IPR023465">
    <property type="entry name" value="Riboflavin_kinase_dom_sf"/>
</dbReference>
<organism evidence="17 18">
    <name type="scientific">Coprobacter secundus subsp. similis</name>
    <dbReference type="NCBI Taxonomy" id="2751153"/>
    <lineage>
        <taxon>Bacteria</taxon>
        <taxon>Pseudomonadati</taxon>
        <taxon>Bacteroidota</taxon>
        <taxon>Bacteroidia</taxon>
        <taxon>Bacteroidales</taxon>
        <taxon>Barnesiellaceae</taxon>
        <taxon>Coprobacter</taxon>
    </lineage>
</organism>
<evidence type="ECO:0000256" key="6">
    <source>
        <dbReference type="ARBA" id="ARBA00022679"/>
    </source>
</evidence>
<dbReference type="EC" id="2.7.7.2" evidence="15"/>
<dbReference type="FunFam" id="3.40.50.620:FF:000021">
    <property type="entry name" value="Riboflavin biosynthesis protein"/>
    <property type="match status" value="1"/>
</dbReference>
<reference evidence="18" key="1">
    <citation type="submission" date="2020-07" db="EMBL/GenBank/DDBJ databases">
        <title>Complete genome sequencing of Coprobacter sp. strain 2CBH44.</title>
        <authorList>
            <person name="Sakamoto M."/>
            <person name="Murakami T."/>
            <person name="Mori H."/>
        </authorList>
    </citation>
    <scope>NUCLEOTIDE SEQUENCE [LARGE SCALE GENOMIC DNA]</scope>
    <source>
        <strain evidence="18">2CBH44</strain>
    </source>
</reference>
<dbReference type="InterPro" id="IPR014729">
    <property type="entry name" value="Rossmann-like_a/b/a_fold"/>
</dbReference>
<dbReference type="EC" id="2.7.1.26" evidence="15"/>
<evidence type="ECO:0000256" key="10">
    <source>
        <dbReference type="ARBA" id="ARBA00022827"/>
    </source>
</evidence>
<evidence type="ECO:0000256" key="4">
    <source>
        <dbReference type="ARBA" id="ARBA00022630"/>
    </source>
</evidence>
<dbReference type="AlphaFoldDB" id="A0A7G1I074"/>
<evidence type="ECO:0000256" key="3">
    <source>
        <dbReference type="ARBA" id="ARBA00005201"/>
    </source>
</evidence>
<evidence type="ECO:0000256" key="9">
    <source>
        <dbReference type="ARBA" id="ARBA00022777"/>
    </source>
</evidence>
<evidence type="ECO:0000256" key="1">
    <source>
        <dbReference type="ARBA" id="ARBA00002121"/>
    </source>
</evidence>
<keyword evidence="12" id="KW-0511">Multifunctional enzyme</keyword>
<keyword evidence="7 15" id="KW-0548">Nucleotidyltransferase</keyword>
<dbReference type="Pfam" id="PF01687">
    <property type="entry name" value="Flavokinase"/>
    <property type="match status" value="1"/>
</dbReference>
<dbReference type="GO" id="GO:0009231">
    <property type="term" value="P:riboflavin biosynthetic process"/>
    <property type="evidence" value="ECO:0007669"/>
    <property type="project" value="InterPro"/>
</dbReference>
<keyword evidence="6 15" id="KW-0808">Transferase</keyword>
<evidence type="ECO:0000313" key="18">
    <source>
        <dbReference type="Proteomes" id="UP000594042"/>
    </source>
</evidence>
<comment type="pathway">
    <text evidence="2 15">Cofactor biosynthesis; FAD biosynthesis; FAD from FMN: step 1/1.</text>
</comment>
<dbReference type="GO" id="GO:0005524">
    <property type="term" value="F:ATP binding"/>
    <property type="evidence" value="ECO:0007669"/>
    <property type="project" value="UniProtKB-UniRule"/>
</dbReference>
<proteinExistence type="inferred from homology"/>
<name>A0A7G1I074_9BACT</name>
<comment type="catalytic activity">
    <reaction evidence="13 15">
        <text>riboflavin + ATP = FMN + ADP + H(+)</text>
        <dbReference type="Rhea" id="RHEA:14357"/>
        <dbReference type="ChEBI" id="CHEBI:15378"/>
        <dbReference type="ChEBI" id="CHEBI:30616"/>
        <dbReference type="ChEBI" id="CHEBI:57986"/>
        <dbReference type="ChEBI" id="CHEBI:58210"/>
        <dbReference type="ChEBI" id="CHEBI:456216"/>
        <dbReference type="EC" id="2.7.1.26"/>
    </reaction>
</comment>
<dbReference type="Gene3D" id="2.40.30.30">
    <property type="entry name" value="Riboflavin kinase-like"/>
    <property type="match status" value="1"/>
</dbReference>
<keyword evidence="9 15" id="KW-0418">Kinase</keyword>